<dbReference type="GO" id="GO:0048791">
    <property type="term" value="P:calcium ion-regulated exocytosis of neurotransmitter"/>
    <property type="evidence" value="ECO:0007669"/>
    <property type="project" value="TreeGrafter"/>
</dbReference>
<evidence type="ECO:0000259" key="2">
    <source>
        <dbReference type="PROSITE" id="PS50004"/>
    </source>
</evidence>
<dbReference type="STRING" id="6205.A0A0R3X610"/>
<dbReference type="Pfam" id="PF00168">
    <property type="entry name" value="C2"/>
    <property type="match status" value="2"/>
</dbReference>
<keyword evidence="1" id="KW-1133">Transmembrane helix</keyword>
<dbReference type="InterPro" id="IPR035892">
    <property type="entry name" value="C2_domain_sf"/>
</dbReference>
<evidence type="ECO:0000313" key="5">
    <source>
        <dbReference type="WBParaSite" id="TTAC_0000892801-mRNA-1"/>
    </source>
</evidence>
<reference evidence="5" key="1">
    <citation type="submission" date="2017-02" db="UniProtKB">
        <authorList>
            <consortium name="WormBaseParasite"/>
        </authorList>
    </citation>
    <scope>IDENTIFICATION</scope>
</reference>
<dbReference type="Gene3D" id="2.60.40.150">
    <property type="entry name" value="C2 domain"/>
    <property type="match status" value="2"/>
</dbReference>
<feature type="transmembrane region" description="Helical" evidence="1">
    <location>
        <begin position="6"/>
        <end position="29"/>
    </location>
</feature>
<name>A0A0R3X610_HYDTA</name>
<organism evidence="5">
    <name type="scientific">Hydatigena taeniaeformis</name>
    <name type="common">Feline tapeworm</name>
    <name type="synonym">Taenia taeniaeformis</name>
    <dbReference type="NCBI Taxonomy" id="6205"/>
    <lineage>
        <taxon>Eukaryota</taxon>
        <taxon>Metazoa</taxon>
        <taxon>Spiralia</taxon>
        <taxon>Lophotrochozoa</taxon>
        <taxon>Platyhelminthes</taxon>
        <taxon>Cestoda</taxon>
        <taxon>Eucestoda</taxon>
        <taxon>Cyclophyllidea</taxon>
        <taxon>Taeniidae</taxon>
        <taxon>Hydatigera</taxon>
    </lineage>
</organism>
<dbReference type="GO" id="GO:0005544">
    <property type="term" value="F:calcium-dependent phospholipid binding"/>
    <property type="evidence" value="ECO:0007669"/>
    <property type="project" value="TreeGrafter"/>
</dbReference>
<evidence type="ECO:0000313" key="3">
    <source>
        <dbReference type="EMBL" id="VDM33597.1"/>
    </source>
</evidence>
<feature type="domain" description="C2" evidence="2">
    <location>
        <begin position="108"/>
        <end position="231"/>
    </location>
</feature>
<dbReference type="SUPFAM" id="SSF49562">
    <property type="entry name" value="C2 domain (Calcium/lipid-binding domain, CaLB)"/>
    <property type="match status" value="2"/>
</dbReference>
<dbReference type="GO" id="GO:0030424">
    <property type="term" value="C:axon"/>
    <property type="evidence" value="ECO:0007669"/>
    <property type="project" value="TreeGrafter"/>
</dbReference>
<dbReference type="GO" id="GO:0030276">
    <property type="term" value="F:clathrin binding"/>
    <property type="evidence" value="ECO:0007669"/>
    <property type="project" value="TreeGrafter"/>
</dbReference>
<dbReference type="GO" id="GO:0005886">
    <property type="term" value="C:plasma membrane"/>
    <property type="evidence" value="ECO:0007669"/>
    <property type="project" value="TreeGrafter"/>
</dbReference>
<dbReference type="GO" id="GO:0006906">
    <property type="term" value="P:vesicle fusion"/>
    <property type="evidence" value="ECO:0007669"/>
    <property type="project" value="TreeGrafter"/>
</dbReference>
<dbReference type="SMART" id="SM00239">
    <property type="entry name" value="C2"/>
    <property type="match status" value="2"/>
</dbReference>
<dbReference type="GO" id="GO:0000149">
    <property type="term" value="F:SNARE binding"/>
    <property type="evidence" value="ECO:0007669"/>
    <property type="project" value="TreeGrafter"/>
</dbReference>
<dbReference type="OrthoDB" id="67700at2759"/>
<feature type="domain" description="C2" evidence="2">
    <location>
        <begin position="269"/>
        <end position="404"/>
    </location>
</feature>
<dbReference type="GO" id="GO:0070382">
    <property type="term" value="C:exocytic vesicle"/>
    <property type="evidence" value="ECO:0007669"/>
    <property type="project" value="TreeGrafter"/>
</dbReference>
<dbReference type="EMBL" id="UYWX01020626">
    <property type="protein sequence ID" value="VDM33597.1"/>
    <property type="molecule type" value="Genomic_DNA"/>
</dbReference>
<dbReference type="PANTHER" id="PTHR10024:SF369">
    <property type="entry name" value="FI18813P1"/>
    <property type="match status" value="1"/>
</dbReference>
<gene>
    <name evidence="3" type="ORF">TTAC_LOCUS8913</name>
</gene>
<keyword evidence="4" id="KW-1185">Reference proteome</keyword>
<dbReference type="InterPro" id="IPR000008">
    <property type="entry name" value="C2_dom"/>
</dbReference>
<evidence type="ECO:0000256" key="1">
    <source>
        <dbReference type="SAM" id="Phobius"/>
    </source>
</evidence>
<dbReference type="Proteomes" id="UP000274429">
    <property type="component" value="Unassembled WGS sequence"/>
</dbReference>
<proteinExistence type="predicted"/>
<sequence length="408" mass="46012">MKHPGATAGFIVAFTFLVLAVGITAYVLIRRRRTIIHGGWNTSRREVHHTINLGKEQLLDEPRSYTQSWAGSSVAGNGLNSLHHLPSPDKPVSETGVHTSATNHIIKGNGKLQFTVAYDNNIQELQVSILRCVELPQIDSSLNTVDSYVKLELLPEKRHRVKTRVVRGSSNPFYGEVFTMDKVPLSLLKAGSLHFIVVGFDRHSRDSVIGEVVCTLGDLELNLVKEVTVTRDILRRKFSVSRMPYYHHHRHLQKLQIAIINAVKPSDKNRGMLLLSLCYLPAASRLTAVVLKAEGLPKVDLANSSGNPYVKLYFMENDRRIAKKKTHVKKRTSNPVFNEAFALEIPPNAKLEDIRLEFRLVNWERDSPSRVIGRVTIGCRGNDKAKEHWSKAIENPRKQVAEWHTILV</sequence>
<protein>
    <submittedName>
        <fullName evidence="5">Synaptotagmin-11</fullName>
    </submittedName>
</protein>
<keyword evidence="1" id="KW-0472">Membrane</keyword>
<dbReference type="PANTHER" id="PTHR10024">
    <property type="entry name" value="SYNAPTOTAGMIN"/>
    <property type="match status" value="1"/>
</dbReference>
<keyword evidence="1" id="KW-0812">Transmembrane</keyword>
<reference evidence="3 4" key="2">
    <citation type="submission" date="2018-11" db="EMBL/GenBank/DDBJ databases">
        <authorList>
            <consortium name="Pathogen Informatics"/>
        </authorList>
    </citation>
    <scope>NUCLEOTIDE SEQUENCE [LARGE SCALE GENOMIC DNA]</scope>
</reference>
<dbReference type="WBParaSite" id="TTAC_0000892801-mRNA-1">
    <property type="protein sequence ID" value="TTAC_0000892801-mRNA-1"/>
    <property type="gene ID" value="TTAC_0000892801"/>
</dbReference>
<dbReference type="AlphaFoldDB" id="A0A0R3X610"/>
<accession>A0A0R3X610</accession>
<dbReference type="PROSITE" id="PS50004">
    <property type="entry name" value="C2"/>
    <property type="match status" value="2"/>
</dbReference>
<evidence type="ECO:0000313" key="4">
    <source>
        <dbReference type="Proteomes" id="UP000274429"/>
    </source>
</evidence>
<dbReference type="GO" id="GO:0001786">
    <property type="term" value="F:phosphatidylserine binding"/>
    <property type="evidence" value="ECO:0007669"/>
    <property type="project" value="TreeGrafter"/>
</dbReference>
<dbReference type="GO" id="GO:0005509">
    <property type="term" value="F:calcium ion binding"/>
    <property type="evidence" value="ECO:0007669"/>
    <property type="project" value="TreeGrafter"/>
</dbReference>
<dbReference type="GO" id="GO:0098793">
    <property type="term" value="C:presynapse"/>
    <property type="evidence" value="ECO:0007669"/>
    <property type="project" value="GOC"/>
</dbReference>